<evidence type="ECO:0000259" key="7">
    <source>
        <dbReference type="PROSITE" id="PS51158"/>
    </source>
</evidence>
<dbReference type="Proteomes" id="UP000230002">
    <property type="component" value="Unassembled WGS sequence"/>
</dbReference>
<dbReference type="InterPro" id="IPR011009">
    <property type="entry name" value="Kinase-like_dom_sf"/>
</dbReference>
<feature type="domain" description="Alpha-type protein kinase" evidence="7">
    <location>
        <begin position="158"/>
        <end position="415"/>
    </location>
</feature>
<dbReference type="CDD" id="cd04515">
    <property type="entry name" value="Alpha_kinase"/>
    <property type="match status" value="1"/>
</dbReference>
<dbReference type="AlphaFoldDB" id="A0A2G8SIA5"/>
<dbReference type="OrthoDB" id="2802092at2759"/>
<accession>A0A2G8SIA5</accession>
<dbReference type="PANTHER" id="PTHR45992">
    <property type="entry name" value="EUKARYOTIC ELONGATION FACTOR 2 KINASE-RELATED"/>
    <property type="match status" value="1"/>
</dbReference>
<dbReference type="GO" id="GO:1903013">
    <property type="term" value="P:response to differentiation-inducing factor 1"/>
    <property type="evidence" value="ECO:0007669"/>
    <property type="project" value="TreeGrafter"/>
</dbReference>
<evidence type="ECO:0000313" key="8">
    <source>
        <dbReference type="EMBL" id="PIL33491.1"/>
    </source>
</evidence>
<keyword evidence="9" id="KW-1185">Reference proteome</keyword>
<dbReference type="InterPro" id="IPR004166">
    <property type="entry name" value="a-kinase_dom"/>
</dbReference>
<dbReference type="Pfam" id="PF02816">
    <property type="entry name" value="Alpha_kinase"/>
    <property type="match status" value="1"/>
</dbReference>
<dbReference type="SUPFAM" id="SSF56112">
    <property type="entry name" value="Protein kinase-like (PK-like)"/>
    <property type="match status" value="1"/>
</dbReference>
<keyword evidence="2" id="KW-0808">Transferase</keyword>
<dbReference type="EMBL" id="AYKW01000007">
    <property type="protein sequence ID" value="PIL33491.1"/>
    <property type="molecule type" value="Genomic_DNA"/>
</dbReference>
<feature type="compositionally biased region" description="Polar residues" evidence="6">
    <location>
        <begin position="104"/>
        <end position="121"/>
    </location>
</feature>
<dbReference type="STRING" id="1077348.A0A2G8SIA5"/>
<evidence type="ECO:0000256" key="6">
    <source>
        <dbReference type="SAM" id="MobiDB-lite"/>
    </source>
</evidence>
<gene>
    <name evidence="8" type="ORF">GSI_04114</name>
</gene>
<dbReference type="InterPro" id="IPR051852">
    <property type="entry name" value="Alpha-type_PK"/>
</dbReference>
<proteinExistence type="predicted"/>
<dbReference type="PANTHER" id="PTHR45992:SF2">
    <property type="entry name" value="EUKARYOTIC ELONGATION FACTOR 2 KINASE"/>
    <property type="match status" value="1"/>
</dbReference>
<evidence type="ECO:0000256" key="4">
    <source>
        <dbReference type="ARBA" id="ARBA00022777"/>
    </source>
</evidence>
<keyword evidence="1" id="KW-0723">Serine/threonine-protein kinase</keyword>
<keyword evidence="3" id="KW-0547">Nucleotide-binding</keyword>
<name>A0A2G8SIA5_9APHY</name>
<dbReference type="GO" id="GO:0004674">
    <property type="term" value="F:protein serine/threonine kinase activity"/>
    <property type="evidence" value="ECO:0007669"/>
    <property type="project" value="UniProtKB-KW"/>
</dbReference>
<evidence type="ECO:0000256" key="3">
    <source>
        <dbReference type="ARBA" id="ARBA00022741"/>
    </source>
</evidence>
<dbReference type="GO" id="GO:0005524">
    <property type="term" value="F:ATP binding"/>
    <property type="evidence" value="ECO:0007669"/>
    <property type="project" value="UniProtKB-KW"/>
</dbReference>
<comment type="caution">
    <text evidence="8">The sequence shown here is derived from an EMBL/GenBank/DDBJ whole genome shotgun (WGS) entry which is preliminary data.</text>
</comment>
<evidence type="ECO:0000313" key="9">
    <source>
        <dbReference type="Proteomes" id="UP000230002"/>
    </source>
</evidence>
<feature type="region of interest" description="Disordered" evidence="6">
    <location>
        <begin position="428"/>
        <end position="447"/>
    </location>
</feature>
<protein>
    <recommendedName>
        <fullName evidence="7">Alpha-type protein kinase domain-containing protein</fullName>
    </recommendedName>
</protein>
<evidence type="ECO:0000256" key="2">
    <source>
        <dbReference type="ARBA" id="ARBA00022679"/>
    </source>
</evidence>
<keyword evidence="5" id="KW-0067">ATP-binding</keyword>
<sequence>MSREETGLRAPNNYVFPIDNLVMTVAQWYQLYSRPEYRDTYIVLPKQTQRKGKQNSKSYAFSVELYINVGQYAARTEDPEIVGSGRAGAKRKTSAVSVGDVGKCSSSSKRPRETVSSQPARQTLRSTFIADGNLLAQTPSPISVVEIQFKKTTCLISEGSGSPTLMEESPLLSGFLETRPLDLIAGERGNSKDVFGLRIGTQSYVAKKLVNTGGGRSEEIPISQAINVLTADLIRLKRMAYFAEKFKAFAYDQGANIAEFDVSDAFLIKSYKPSTSTVPPVEHIDGDHEEDRAHAESIKEVSAVYLVEPLRLTTTVVKFSGTFGSTTRTELRSLTVSAYAHYVAEQTACRYIFADIQGSNNANASGKLSLTLFDPMTHTVEGTSGAGDHGREGLQDFVSNHTCNHICWAMQLASREVMQNTLTDIFRSQSGAATQDSENQENPSDEE</sequence>
<dbReference type="PROSITE" id="PS51158">
    <property type="entry name" value="ALPHA_KINASE"/>
    <property type="match status" value="1"/>
</dbReference>
<organism evidence="8 9">
    <name type="scientific">Ganoderma sinense ZZ0214-1</name>
    <dbReference type="NCBI Taxonomy" id="1077348"/>
    <lineage>
        <taxon>Eukaryota</taxon>
        <taxon>Fungi</taxon>
        <taxon>Dikarya</taxon>
        <taxon>Basidiomycota</taxon>
        <taxon>Agaricomycotina</taxon>
        <taxon>Agaricomycetes</taxon>
        <taxon>Polyporales</taxon>
        <taxon>Polyporaceae</taxon>
        <taxon>Ganoderma</taxon>
    </lineage>
</organism>
<dbReference type="GO" id="GO:0031037">
    <property type="term" value="P:myosin II filament disassembly"/>
    <property type="evidence" value="ECO:0007669"/>
    <property type="project" value="TreeGrafter"/>
</dbReference>
<evidence type="ECO:0000256" key="5">
    <source>
        <dbReference type="ARBA" id="ARBA00022840"/>
    </source>
</evidence>
<evidence type="ECO:0000256" key="1">
    <source>
        <dbReference type="ARBA" id="ARBA00022527"/>
    </source>
</evidence>
<dbReference type="Gene3D" id="3.20.200.10">
    <property type="entry name" value="MHCK/EF2 kinase"/>
    <property type="match status" value="1"/>
</dbReference>
<feature type="region of interest" description="Disordered" evidence="6">
    <location>
        <begin position="98"/>
        <end position="121"/>
    </location>
</feature>
<reference evidence="8 9" key="1">
    <citation type="journal article" date="2015" name="Sci. Rep.">
        <title>Chromosome-level genome map provides insights into diverse defense mechanisms in the medicinal fungus Ganoderma sinense.</title>
        <authorList>
            <person name="Zhu Y."/>
            <person name="Xu J."/>
            <person name="Sun C."/>
            <person name="Zhou S."/>
            <person name="Xu H."/>
            <person name="Nelson D.R."/>
            <person name="Qian J."/>
            <person name="Song J."/>
            <person name="Luo H."/>
            <person name="Xiang L."/>
            <person name="Li Y."/>
            <person name="Xu Z."/>
            <person name="Ji A."/>
            <person name="Wang L."/>
            <person name="Lu S."/>
            <person name="Hayward A."/>
            <person name="Sun W."/>
            <person name="Li X."/>
            <person name="Schwartz D.C."/>
            <person name="Wang Y."/>
            <person name="Chen S."/>
        </authorList>
    </citation>
    <scope>NUCLEOTIDE SEQUENCE [LARGE SCALE GENOMIC DNA]</scope>
    <source>
        <strain evidence="8 9">ZZ0214-1</strain>
    </source>
</reference>
<keyword evidence="4" id="KW-0418">Kinase</keyword>